<feature type="domain" description="HIT" evidence="5">
    <location>
        <begin position="30"/>
        <end position="139"/>
    </location>
</feature>
<dbReference type="PANTHER" id="PTHR42997:SF1">
    <property type="entry name" value="AP-4-A PHOSPHORYLASE"/>
    <property type="match status" value="1"/>
</dbReference>
<dbReference type="PROSITE" id="PS51084">
    <property type="entry name" value="HIT_2"/>
    <property type="match status" value="1"/>
</dbReference>
<dbReference type="InterPro" id="IPR052908">
    <property type="entry name" value="AP-4-A_phosphorylase"/>
</dbReference>
<dbReference type="STRING" id="290512.Paes_0837"/>
<dbReference type="GO" id="GO:0000166">
    <property type="term" value="F:nucleotide binding"/>
    <property type="evidence" value="ECO:0007669"/>
    <property type="project" value="UniProtKB-KW"/>
</dbReference>
<evidence type="ECO:0000256" key="1">
    <source>
        <dbReference type="ARBA" id="ARBA00022741"/>
    </source>
</evidence>
<dbReference type="GO" id="GO:0003824">
    <property type="term" value="F:catalytic activity"/>
    <property type="evidence" value="ECO:0007669"/>
    <property type="project" value="InterPro"/>
</dbReference>
<dbReference type="PANTHER" id="PTHR42997">
    <property type="entry name" value="HIT FAMILY HYDROLASE"/>
    <property type="match status" value="1"/>
</dbReference>
<feature type="binding site" evidence="3">
    <location>
        <position position="128"/>
    </location>
    <ligand>
        <name>substrate</name>
    </ligand>
</feature>
<dbReference type="EMBL" id="CP001108">
    <property type="protein sequence ID" value="ACF45883.1"/>
    <property type="molecule type" value="Genomic_DNA"/>
</dbReference>
<proteinExistence type="predicted"/>
<dbReference type="AlphaFoldDB" id="B4S746"/>
<gene>
    <name evidence="6" type="ordered locus">Paes_0837</name>
</gene>
<evidence type="ECO:0000259" key="5">
    <source>
        <dbReference type="PROSITE" id="PS51084"/>
    </source>
</evidence>
<dbReference type="eggNOG" id="COG0537">
    <property type="taxonomic scope" value="Bacteria"/>
</dbReference>
<dbReference type="SUPFAM" id="SSF54197">
    <property type="entry name" value="HIT-like"/>
    <property type="match status" value="1"/>
</dbReference>
<feature type="active site" description="Tele-AMP-histidine intermediate" evidence="2">
    <location>
        <position position="126"/>
    </location>
</feature>
<evidence type="ECO:0000313" key="7">
    <source>
        <dbReference type="Proteomes" id="UP000002725"/>
    </source>
</evidence>
<keyword evidence="1" id="KW-0547">Nucleotide-binding</keyword>
<dbReference type="Pfam" id="PF01230">
    <property type="entry name" value="HIT"/>
    <property type="match status" value="1"/>
</dbReference>
<evidence type="ECO:0000256" key="3">
    <source>
        <dbReference type="PIRSR" id="PIRSR639383-2"/>
    </source>
</evidence>
<protein>
    <submittedName>
        <fullName evidence="6">Histidine triad (HIT) protein</fullName>
    </submittedName>
</protein>
<reference evidence="6" key="1">
    <citation type="submission" date="2008-06" db="EMBL/GenBank/DDBJ databases">
        <title>Complete sequence of chromosome of Prosthecochloris aestuarii DSM 271.</title>
        <authorList>
            <consortium name="US DOE Joint Genome Institute"/>
            <person name="Lucas S."/>
            <person name="Copeland A."/>
            <person name="Lapidus A."/>
            <person name="Glavina del Rio T."/>
            <person name="Dalin E."/>
            <person name="Tice H."/>
            <person name="Bruce D."/>
            <person name="Goodwin L."/>
            <person name="Pitluck S."/>
            <person name="Schmutz J."/>
            <person name="Larimer F."/>
            <person name="Land M."/>
            <person name="Hauser L."/>
            <person name="Kyrpides N."/>
            <person name="Anderson I."/>
            <person name="Liu Z."/>
            <person name="Li T."/>
            <person name="Zhao F."/>
            <person name="Overmann J."/>
            <person name="Bryant D.A."/>
            <person name="Richardson P."/>
        </authorList>
    </citation>
    <scope>NUCLEOTIDE SEQUENCE [LARGE SCALE GENOMIC DNA]</scope>
    <source>
        <strain evidence="6">DSM 271</strain>
    </source>
</reference>
<sequence length="173" mass="20027">MQKMYSPWREAYMDSFKDDDKRPDRKGKSIFADIPPEEDEERYVLHRGDKCFIIMNLYPYNCGHLMVIPYHQTPEFGDLDDETMLEVMRLTDLCMNALKKAISPHGFNFGANLGKVAGGSVDSHIHFHIVPRWEGDTNFMPVIGDTKVLSNDMRRLYLQLRELIGDLVQQKTG</sequence>
<dbReference type="HOGENOM" id="CLU_056776_1_2_10"/>
<dbReference type="InterPro" id="IPR036265">
    <property type="entry name" value="HIT-like_sf"/>
</dbReference>
<evidence type="ECO:0000256" key="4">
    <source>
        <dbReference type="PROSITE-ProRule" id="PRU00464"/>
    </source>
</evidence>
<dbReference type="RefSeq" id="WP_012505420.1">
    <property type="nucleotide sequence ID" value="NC_011059.1"/>
</dbReference>
<feature type="short sequence motif" description="Histidine triad motif" evidence="4">
    <location>
        <begin position="124"/>
        <end position="128"/>
    </location>
</feature>
<dbReference type="InterPro" id="IPR039383">
    <property type="entry name" value="FHIT"/>
</dbReference>
<feature type="binding site" evidence="3">
    <location>
        <position position="56"/>
    </location>
    <ligand>
        <name>substrate</name>
    </ligand>
</feature>
<feature type="binding site" evidence="3">
    <location>
        <begin position="118"/>
        <end position="121"/>
    </location>
    <ligand>
        <name>substrate</name>
    </ligand>
</feature>
<dbReference type="KEGG" id="paa:Paes_0837"/>
<organism evidence="6 7">
    <name type="scientific">Prosthecochloris aestuarii (strain DSM 271 / SK 413)</name>
    <dbReference type="NCBI Taxonomy" id="290512"/>
    <lineage>
        <taxon>Bacteria</taxon>
        <taxon>Pseudomonadati</taxon>
        <taxon>Chlorobiota</taxon>
        <taxon>Chlorobiia</taxon>
        <taxon>Chlorobiales</taxon>
        <taxon>Chlorobiaceae</taxon>
        <taxon>Prosthecochloris</taxon>
    </lineage>
</organism>
<name>B4S746_PROA2</name>
<dbReference type="Proteomes" id="UP000002725">
    <property type="component" value="Chromosome"/>
</dbReference>
<evidence type="ECO:0000313" key="6">
    <source>
        <dbReference type="EMBL" id="ACF45883.1"/>
    </source>
</evidence>
<dbReference type="InterPro" id="IPR011146">
    <property type="entry name" value="HIT-like"/>
</dbReference>
<keyword evidence="7" id="KW-1185">Reference proteome</keyword>
<evidence type="ECO:0000256" key="2">
    <source>
        <dbReference type="PIRSR" id="PIRSR639383-1"/>
    </source>
</evidence>
<accession>B4S746</accession>
<dbReference type="CDD" id="cd01275">
    <property type="entry name" value="FHIT"/>
    <property type="match status" value="1"/>
</dbReference>
<dbReference type="Gene3D" id="3.30.428.10">
    <property type="entry name" value="HIT-like"/>
    <property type="match status" value="1"/>
</dbReference>